<keyword evidence="4" id="KW-0808">Transferase</keyword>
<name>A0ABX2XFW6_9FLAO</name>
<reference evidence="10" key="1">
    <citation type="submission" date="2016-03" db="EMBL/GenBank/DDBJ databases">
        <title>Draft genome sequence of Paenibacillus glacialis DSM 22343.</title>
        <authorList>
            <person name="Shin S.-K."/>
            <person name="Yi H."/>
        </authorList>
    </citation>
    <scope>NUCLEOTIDE SEQUENCE [LARGE SCALE GENOMIC DNA]</scope>
    <source>
        <strain evidence="10">CCUG 60099</strain>
    </source>
</reference>
<organism evidence="9 10">
    <name type="scientific">Flavobacterium piscis</name>
    <dbReference type="NCBI Taxonomy" id="1114874"/>
    <lineage>
        <taxon>Bacteria</taxon>
        <taxon>Pseudomonadati</taxon>
        <taxon>Bacteroidota</taxon>
        <taxon>Flavobacteriia</taxon>
        <taxon>Flavobacteriales</taxon>
        <taxon>Flavobacteriaceae</taxon>
        <taxon>Flavobacterium</taxon>
    </lineage>
</organism>
<keyword evidence="7" id="KW-0812">Transmembrane</keyword>
<dbReference type="Pfam" id="PF02518">
    <property type="entry name" value="HATPase_c"/>
    <property type="match status" value="1"/>
</dbReference>
<dbReference type="InterPro" id="IPR036097">
    <property type="entry name" value="HisK_dim/P_sf"/>
</dbReference>
<evidence type="ECO:0000313" key="9">
    <source>
        <dbReference type="EMBL" id="OCB71863.1"/>
    </source>
</evidence>
<dbReference type="Gene3D" id="1.10.287.130">
    <property type="match status" value="1"/>
</dbReference>
<keyword evidence="6" id="KW-0902">Two-component regulatory system</keyword>
<dbReference type="InterPro" id="IPR003661">
    <property type="entry name" value="HisK_dim/P_dom"/>
</dbReference>
<dbReference type="SMART" id="SM00388">
    <property type="entry name" value="HisKA"/>
    <property type="match status" value="1"/>
</dbReference>
<dbReference type="InterPro" id="IPR003594">
    <property type="entry name" value="HATPase_dom"/>
</dbReference>
<dbReference type="InterPro" id="IPR036890">
    <property type="entry name" value="HATPase_C_sf"/>
</dbReference>
<evidence type="ECO:0000259" key="8">
    <source>
        <dbReference type="PROSITE" id="PS50109"/>
    </source>
</evidence>
<evidence type="ECO:0000256" key="7">
    <source>
        <dbReference type="SAM" id="Phobius"/>
    </source>
</evidence>
<feature type="transmembrane region" description="Helical" evidence="7">
    <location>
        <begin position="160"/>
        <end position="182"/>
    </location>
</feature>
<dbReference type="Gene3D" id="3.30.565.10">
    <property type="entry name" value="Histidine kinase-like ATPase, C-terminal domain"/>
    <property type="match status" value="1"/>
</dbReference>
<feature type="transmembrane region" description="Helical" evidence="7">
    <location>
        <begin position="129"/>
        <end position="148"/>
    </location>
</feature>
<comment type="caution">
    <text evidence="9">The sequence shown here is derived from an EMBL/GenBank/DDBJ whole genome shotgun (WGS) entry which is preliminary data.</text>
</comment>
<comment type="catalytic activity">
    <reaction evidence="1">
        <text>ATP + protein L-histidine = ADP + protein N-phospho-L-histidine.</text>
        <dbReference type="EC" id="2.7.13.3"/>
    </reaction>
</comment>
<dbReference type="SMART" id="SM00387">
    <property type="entry name" value="HATPase_c"/>
    <property type="match status" value="1"/>
</dbReference>
<dbReference type="SUPFAM" id="SSF55874">
    <property type="entry name" value="ATPase domain of HSP90 chaperone/DNA topoisomerase II/histidine kinase"/>
    <property type="match status" value="1"/>
</dbReference>
<feature type="transmembrane region" description="Helical" evidence="7">
    <location>
        <begin position="105"/>
        <end position="123"/>
    </location>
</feature>
<accession>A0ABX2XFW6</accession>
<keyword evidence="10" id="KW-1185">Reference proteome</keyword>
<keyword evidence="5" id="KW-0418">Kinase</keyword>
<dbReference type="PROSITE" id="PS50109">
    <property type="entry name" value="HIS_KIN"/>
    <property type="match status" value="1"/>
</dbReference>
<evidence type="ECO:0000256" key="4">
    <source>
        <dbReference type="ARBA" id="ARBA00022679"/>
    </source>
</evidence>
<protein>
    <recommendedName>
        <fullName evidence="2">histidine kinase</fullName>
        <ecNumber evidence="2">2.7.13.3</ecNumber>
    </recommendedName>
</protein>
<dbReference type="SUPFAM" id="SSF47384">
    <property type="entry name" value="Homodimeric domain of signal transducing histidine kinase"/>
    <property type="match status" value="1"/>
</dbReference>
<evidence type="ECO:0000256" key="2">
    <source>
        <dbReference type="ARBA" id="ARBA00012438"/>
    </source>
</evidence>
<evidence type="ECO:0000256" key="3">
    <source>
        <dbReference type="ARBA" id="ARBA00022553"/>
    </source>
</evidence>
<evidence type="ECO:0000313" key="10">
    <source>
        <dbReference type="Proteomes" id="UP000093343"/>
    </source>
</evidence>
<keyword evidence="7" id="KW-1133">Transmembrane helix</keyword>
<dbReference type="RefSeq" id="WP_065450372.1">
    <property type="nucleotide sequence ID" value="NZ_LVEN01000035.1"/>
</dbReference>
<dbReference type="EMBL" id="LVEN01000035">
    <property type="protein sequence ID" value="OCB71863.1"/>
    <property type="molecule type" value="Genomic_DNA"/>
</dbReference>
<evidence type="ECO:0000256" key="1">
    <source>
        <dbReference type="ARBA" id="ARBA00000085"/>
    </source>
</evidence>
<proteinExistence type="predicted"/>
<feature type="transmembrane region" description="Helical" evidence="7">
    <location>
        <begin position="194"/>
        <end position="215"/>
    </location>
</feature>
<sequence length="467" mass="52941">MFKFLPLDPNTVILFFLENLFISIIIFSYSFSNATSDSKKILNHFGRAKLLLTVGWILILLRNVIPDFISVNIANTIIFIACFYETIAMLASLRIKSKKRYQLQIGITIIAAVIFNAAILFEAAVNTRILIMLLGIFAIYLPPTISHFNENRYNFFRNFYALCYAGFEVLLFVRAIYCYFNPQNLFFVNSTLDLLYSISLFLFALIGTVGFLLLIKEKQDLKIQKLLDDKNIFFSIIAHDLRGPLGSSVALSKLLIEDVKESNLAAINEIVEVLHQSNKNIYKLLDNLLEWSRAQNGMLEYSPEKITLNELITQNIELNQNAALNKNIDLLFESTEKVEIEADKNMIDTIVRNLLNNAIKFTGENGKIAVKVQKKHQNAEISITDNGIGIPDLIKEKLFKINGKVIRRGTDNEIGSGMGLLLCREFIDKHKGKIWAESELGKGSTFKFTLPLQIPKKKSGLHPSISL</sequence>
<dbReference type="InterPro" id="IPR050736">
    <property type="entry name" value="Sensor_HK_Regulatory"/>
</dbReference>
<dbReference type="EC" id="2.7.13.3" evidence="2"/>
<feature type="domain" description="Histidine kinase" evidence="8">
    <location>
        <begin position="236"/>
        <end position="454"/>
    </location>
</feature>
<dbReference type="InterPro" id="IPR004358">
    <property type="entry name" value="Sig_transdc_His_kin-like_C"/>
</dbReference>
<dbReference type="Proteomes" id="UP000093343">
    <property type="component" value="Unassembled WGS sequence"/>
</dbReference>
<dbReference type="PANTHER" id="PTHR43711:SF1">
    <property type="entry name" value="HISTIDINE KINASE 1"/>
    <property type="match status" value="1"/>
</dbReference>
<evidence type="ECO:0000256" key="6">
    <source>
        <dbReference type="ARBA" id="ARBA00023012"/>
    </source>
</evidence>
<dbReference type="CDD" id="cd00075">
    <property type="entry name" value="HATPase"/>
    <property type="match status" value="1"/>
</dbReference>
<dbReference type="CDD" id="cd00082">
    <property type="entry name" value="HisKA"/>
    <property type="match status" value="1"/>
</dbReference>
<dbReference type="PRINTS" id="PR00344">
    <property type="entry name" value="BCTRLSENSOR"/>
</dbReference>
<feature type="transmembrane region" description="Helical" evidence="7">
    <location>
        <begin position="12"/>
        <end position="32"/>
    </location>
</feature>
<keyword evidence="3" id="KW-0597">Phosphoprotein</keyword>
<dbReference type="InterPro" id="IPR005467">
    <property type="entry name" value="His_kinase_dom"/>
</dbReference>
<dbReference type="Pfam" id="PF00512">
    <property type="entry name" value="HisKA"/>
    <property type="match status" value="1"/>
</dbReference>
<feature type="transmembrane region" description="Helical" evidence="7">
    <location>
        <begin position="44"/>
        <end position="61"/>
    </location>
</feature>
<feature type="transmembrane region" description="Helical" evidence="7">
    <location>
        <begin position="73"/>
        <end position="93"/>
    </location>
</feature>
<gene>
    <name evidence="9" type="ORF">FLP_15160</name>
</gene>
<dbReference type="PANTHER" id="PTHR43711">
    <property type="entry name" value="TWO-COMPONENT HISTIDINE KINASE"/>
    <property type="match status" value="1"/>
</dbReference>
<evidence type="ECO:0000256" key="5">
    <source>
        <dbReference type="ARBA" id="ARBA00022777"/>
    </source>
</evidence>
<keyword evidence="7" id="KW-0472">Membrane</keyword>